<dbReference type="PROSITE" id="PS51525">
    <property type="entry name" value="NET"/>
    <property type="match status" value="1"/>
</dbReference>
<dbReference type="PANTHER" id="PTHR22880:SF225">
    <property type="entry name" value="BROMODOMAIN-CONTAINING PROTEIN BET-1-RELATED"/>
    <property type="match status" value="1"/>
</dbReference>
<feature type="domain" description="Bromo" evidence="5">
    <location>
        <begin position="304"/>
        <end position="376"/>
    </location>
</feature>
<dbReference type="InterPro" id="IPR018359">
    <property type="entry name" value="Bromodomain_CS"/>
</dbReference>
<reference evidence="7 8" key="1">
    <citation type="journal article" date="2011" name="Science">
        <title>Comparative functional genomics of the fission yeasts.</title>
        <authorList>
            <person name="Rhind N."/>
            <person name="Chen Z."/>
            <person name="Yassour M."/>
            <person name="Thompson D.A."/>
            <person name="Haas B.J."/>
            <person name="Habib N."/>
            <person name="Wapinski I."/>
            <person name="Roy S."/>
            <person name="Lin M.F."/>
            <person name="Heiman D.I."/>
            <person name="Young S.K."/>
            <person name="Furuya K."/>
            <person name="Guo Y."/>
            <person name="Pidoux A."/>
            <person name="Chen H.M."/>
            <person name="Robbertse B."/>
            <person name="Goldberg J.M."/>
            <person name="Aoki K."/>
            <person name="Bayne E.H."/>
            <person name="Berlin A.M."/>
            <person name="Desjardins C.A."/>
            <person name="Dobbs E."/>
            <person name="Dukaj L."/>
            <person name="Fan L."/>
            <person name="FitzGerald M.G."/>
            <person name="French C."/>
            <person name="Gujja S."/>
            <person name="Hansen K."/>
            <person name="Keifenheim D."/>
            <person name="Levin J.Z."/>
            <person name="Mosher R.A."/>
            <person name="Mueller C.A."/>
            <person name="Pfiffner J."/>
            <person name="Priest M."/>
            <person name="Russ C."/>
            <person name="Smialowska A."/>
            <person name="Swoboda P."/>
            <person name="Sykes S.M."/>
            <person name="Vaughn M."/>
            <person name="Vengrova S."/>
            <person name="Yoder R."/>
            <person name="Zeng Q."/>
            <person name="Allshire R."/>
            <person name="Baulcombe D."/>
            <person name="Birren B.W."/>
            <person name="Brown W."/>
            <person name="Ekwall K."/>
            <person name="Kellis M."/>
            <person name="Leatherwood J."/>
            <person name="Levin H."/>
            <person name="Margalit H."/>
            <person name="Martienssen R."/>
            <person name="Nieduszynski C.A."/>
            <person name="Spatafora J.W."/>
            <person name="Friedman N."/>
            <person name="Dalgaard J.Z."/>
            <person name="Baumann P."/>
            <person name="Niki H."/>
            <person name="Regev A."/>
            <person name="Nusbaum C."/>
        </authorList>
    </citation>
    <scope>NUCLEOTIDE SEQUENCE [LARGE SCALE GENOMIC DNA]</scope>
    <source>
        <strain evidence="8">yFS286</strain>
    </source>
</reference>
<evidence type="ECO:0000256" key="3">
    <source>
        <dbReference type="PROSITE-ProRule" id="PRU00035"/>
    </source>
</evidence>
<dbReference type="InterPro" id="IPR043509">
    <property type="entry name" value="Bromo_Brdt_II"/>
</dbReference>
<feature type="region of interest" description="Disordered" evidence="4">
    <location>
        <begin position="209"/>
        <end position="289"/>
    </location>
</feature>
<feature type="compositionally biased region" description="Polar residues" evidence="4">
    <location>
        <begin position="82"/>
        <end position="93"/>
    </location>
</feature>
<dbReference type="EMBL" id="KE503208">
    <property type="protein sequence ID" value="EPX70846.1"/>
    <property type="molecule type" value="Genomic_DNA"/>
</dbReference>
<feature type="domain" description="Bromo" evidence="5">
    <location>
        <begin position="120"/>
        <end position="192"/>
    </location>
</feature>
<keyword evidence="1" id="KW-0677">Repeat</keyword>
<evidence type="ECO:0000313" key="7">
    <source>
        <dbReference type="EMBL" id="EPX70846.1"/>
    </source>
</evidence>
<dbReference type="GeneID" id="25033076"/>
<dbReference type="PROSITE" id="PS00633">
    <property type="entry name" value="BROMODOMAIN_1"/>
    <property type="match status" value="1"/>
</dbReference>
<gene>
    <name evidence="7" type="ORF">SOCG_04112</name>
</gene>
<feature type="compositionally biased region" description="Basic and acidic residues" evidence="4">
    <location>
        <begin position="66"/>
        <end position="77"/>
    </location>
</feature>
<dbReference type="Pfam" id="PF00439">
    <property type="entry name" value="Bromodomain"/>
    <property type="match status" value="2"/>
</dbReference>
<dbReference type="GO" id="GO:0140861">
    <property type="term" value="P:DNA repair-dependent chromatin remodeling"/>
    <property type="evidence" value="ECO:0007669"/>
    <property type="project" value="EnsemblFungi"/>
</dbReference>
<dbReference type="GO" id="GO:0040029">
    <property type="term" value="P:epigenetic regulation of gene expression"/>
    <property type="evidence" value="ECO:0007669"/>
    <property type="project" value="UniProtKB-ARBA"/>
</dbReference>
<dbReference type="InterPro" id="IPR036427">
    <property type="entry name" value="Bromodomain-like_sf"/>
</dbReference>
<protein>
    <submittedName>
        <fullName evidence="7">Swr1 complex bromodomain subunit Brf1</fullName>
    </submittedName>
</protein>
<evidence type="ECO:0000259" key="6">
    <source>
        <dbReference type="PROSITE" id="PS51525"/>
    </source>
</evidence>
<evidence type="ECO:0000256" key="4">
    <source>
        <dbReference type="SAM" id="MobiDB-lite"/>
    </source>
</evidence>
<dbReference type="VEuPathDB" id="FungiDB:SOCG_04112"/>
<dbReference type="PANTHER" id="PTHR22880">
    <property type="entry name" value="FALZ-RELATED BROMODOMAIN-CONTAINING PROTEINS"/>
    <property type="match status" value="1"/>
</dbReference>
<feature type="domain" description="NET" evidence="6">
    <location>
        <begin position="463"/>
        <end position="543"/>
    </location>
</feature>
<dbReference type="RefSeq" id="XP_013020408.1">
    <property type="nucleotide sequence ID" value="XM_013164954.1"/>
</dbReference>
<evidence type="ECO:0000259" key="5">
    <source>
        <dbReference type="PROSITE" id="PS50014"/>
    </source>
</evidence>
<dbReference type="Gene3D" id="1.20.920.10">
    <property type="entry name" value="Bromodomain-like"/>
    <property type="match status" value="2"/>
</dbReference>
<feature type="compositionally biased region" description="Basic and acidic residues" evidence="4">
    <location>
        <begin position="1"/>
        <end position="14"/>
    </location>
</feature>
<dbReference type="OMA" id="KMNIPHY"/>
<dbReference type="OrthoDB" id="784962at2759"/>
<evidence type="ECO:0000256" key="1">
    <source>
        <dbReference type="ARBA" id="ARBA00022737"/>
    </source>
</evidence>
<dbReference type="InterPro" id="IPR050935">
    <property type="entry name" value="Bromo_chromatin_reader"/>
</dbReference>
<dbReference type="InterPro" id="IPR038336">
    <property type="entry name" value="NET_sf"/>
</dbReference>
<evidence type="ECO:0000256" key="2">
    <source>
        <dbReference type="ARBA" id="ARBA00023117"/>
    </source>
</evidence>
<accession>S9PNL6</accession>
<dbReference type="SUPFAM" id="SSF47370">
    <property type="entry name" value="Bromodomain"/>
    <property type="match status" value="2"/>
</dbReference>
<keyword evidence="8" id="KW-1185">Reference proteome</keyword>
<proteinExistence type="predicted"/>
<dbReference type="Gene3D" id="1.20.1270.220">
    <property type="match status" value="1"/>
</dbReference>
<dbReference type="GO" id="GO:0000812">
    <property type="term" value="C:Swr1 complex"/>
    <property type="evidence" value="ECO:0007669"/>
    <property type="project" value="EnsemblFungi"/>
</dbReference>
<dbReference type="HOGENOM" id="CLU_001499_4_0_1"/>
<feature type="compositionally biased region" description="Basic and acidic residues" evidence="4">
    <location>
        <begin position="40"/>
        <end position="57"/>
    </location>
</feature>
<dbReference type="CDD" id="cd05500">
    <property type="entry name" value="Bromo_BDF1_2_I"/>
    <property type="match status" value="1"/>
</dbReference>
<dbReference type="SMART" id="SM00297">
    <property type="entry name" value="BROMO"/>
    <property type="match status" value="2"/>
</dbReference>
<dbReference type="AlphaFoldDB" id="S9PNL6"/>
<name>S9PNL6_SCHOY</name>
<dbReference type="InterPro" id="IPR027353">
    <property type="entry name" value="NET_dom"/>
</dbReference>
<feature type="region of interest" description="Disordered" evidence="4">
    <location>
        <begin position="535"/>
        <end position="613"/>
    </location>
</feature>
<dbReference type="PRINTS" id="PR00503">
    <property type="entry name" value="BROMODOMAIN"/>
</dbReference>
<dbReference type="GO" id="GO:0006355">
    <property type="term" value="P:regulation of DNA-templated transcription"/>
    <property type="evidence" value="ECO:0007669"/>
    <property type="project" value="TreeGrafter"/>
</dbReference>
<sequence length="613" mass="68951">MSGESHGNDVKSESNEDQLSMETAAVNDENGGLGASEVPVKTEEQDTDASSKKRDVSGKQINEHSTASEEHVIKSEEPFEAQSHSQSLTQSQEPVEKKQKGDGMPPPQQKYCAAIVRQLKRTKDSAPFRAPVDPVKQNIPDYPTIVKQPMDLGTIEKKLSNRIYSSPQEFIDDMNLMFSNCFLYNGTNSPVGSMGKSLQTVFERQLKQLPDLDQVPAPVPKKTKQKPSPAPAAVATTPAPTASTRTRRSSSVSSLSRPSISSAPPSTAPSAASPPLVEGKPRRRKNNSQMRYCTTILKEIYKRQYEPFVFPFYQPVDPVACDCPDYFDVIKHPMDLSTIQAKLSKNEYEIPDEFESDIRLMLENCFTYNPPGTPVHLMGRQLENLFNEKWNARPKYDDATLNKQQAAETAALLYENGDEEAFMSEEEVNGDKFAAVDKQISMLQDTLEAMKAKKMKRMRKPRRRDSNKEYGPVTYAMQTELAERCNYLTAEQLATVAEILREEMPWLRDTDEIEIDVGNMKPETFHRIYRFVCKPEATSSDPPSPSLMPSRHEKKKGRVLSETEQAEKIRRLQQQLDRFAGKASDAPLGQSHEYDRTSESAESDHESESSESE</sequence>
<organism evidence="7 8">
    <name type="scientific">Schizosaccharomyces octosporus (strain yFS286)</name>
    <name type="common">Fission yeast</name>
    <name type="synonym">Octosporomyces octosporus</name>
    <dbReference type="NCBI Taxonomy" id="483514"/>
    <lineage>
        <taxon>Eukaryota</taxon>
        <taxon>Fungi</taxon>
        <taxon>Dikarya</taxon>
        <taxon>Ascomycota</taxon>
        <taxon>Taphrinomycotina</taxon>
        <taxon>Schizosaccharomycetes</taxon>
        <taxon>Schizosaccharomycetales</taxon>
        <taxon>Schizosaccharomycetaceae</taxon>
        <taxon>Schizosaccharomyces</taxon>
    </lineage>
</organism>
<dbReference type="Pfam" id="PF17035">
    <property type="entry name" value="BET"/>
    <property type="match status" value="1"/>
</dbReference>
<feature type="compositionally biased region" description="Basic and acidic residues" evidence="4">
    <location>
        <begin position="559"/>
        <end position="570"/>
    </location>
</feature>
<feature type="region of interest" description="Disordered" evidence="4">
    <location>
        <begin position="1"/>
        <end position="108"/>
    </location>
</feature>
<evidence type="ECO:0000313" key="8">
    <source>
        <dbReference type="Proteomes" id="UP000016088"/>
    </source>
</evidence>
<dbReference type="PROSITE" id="PS50014">
    <property type="entry name" value="BROMODOMAIN_2"/>
    <property type="match status" value="2"/>
</dbReference>
<dbReference type="Proteomes" id="UP000016088">
    <property type="component" value="Unassembled WGS sequence"/>
</dbReference>
<feature type="compositionally biased region" description="Low complexity" evidence="4">
    <location>
        <begin position="231"/>
        <end position="275"/>
    </location>
</feature>
<feature type="compositionally biased region" description="Basic and acidic residues" evidence="4">
    <location>
        <begin position="592"/>
        <end position="613"/>
    </location>
</feature>
<dbReference type="CDD" id="cd05498">
    <property type="entry name" value="Bromo_Brdt_II_like"/>
    <property type="match status" value="1"/>
</dbReference>
<keyword evidence="2 3" id="KW-0103">Bromodomain</keyword>
<dbReference type="eggNOG" id="KOG1474">
    <property type="taxonomic scope" value="Eukaryota"/>
</dbReference>
<dbReference type="InterPro" id="IPR001487">
    <property type="entry name" value="Bromodomain"/>
</dbReference>